<name>A0ABS6RVV5_9BACT</name>
<reference evidence="8 9" key="1">
    <citation type="journal article" date="2020" name="J Geophys Res Biogeosci">
        <title>Magnetotaxis as an Adaptation to Enable Bacterial Shuttling of Microbial Sulfur and Sulfur Cycling Across Aquatic Oxic#Anoxic Interfaces.</title>
        <authorList>
            <person name="Li J."/>
            <person name="Liu P."/>
            <person name="Wang J."/>
            <person name="Roberts A.P."/>
            <person name="Pan Y."/>
        </authorList>
    </citation>
    <scope>NUCLEOTIDE SEQUENCE [LARGE SCALE GENOMIC DNA]</scope>
    <source>
        <strain evidence="8 9">MYR-1_YQ</strain>
    </source>
</reference>
<dbReference type="RefSeq" id="WP_218251101.1">
    <property type="nucleotide sequence ID" value="NZ_JABXWD010000026.1"/>
</dbReference>
<feature type="domain" description="Siroheme decarboxylase AsnC-like ligand binding" evidence="6">
    <location>
        <begin position="59"/>
        <end position="140"/>
    </location>
</feature>
<evidence type="ECO:0000313" key="8">
    <source>
        <dbReference type="EMBL" id="MBV6340480.1"/>
    </source>
</evidence>
<comment type="pathway">
    <text evidence="2">Porphyrin-containing compound metabolism.</text>
</comment>
<evidence type="ECO:0000313" key="9">
    <source>
        <dbReference type="Proteomes" id="UP001196980"/>
    </source>
</evidence>
<evidence type="ECO:0000259" key="6">
    <source>
        <dbReference type="Pfam" id="PF17805"/>
    </source>
</evidence>
<accession>A0ABS6RVV5</accession>
<feature type="domain" description="Siroheme decarboxylase NirL-like HTH" evidence="7">
    <location>
        <begin position="171"/>
        <end position="217"/>
    </location>
</feature>
<comment type="similarity">
    <text evidence="3">Belongs to the Ahb/Nir family.</text>
</comment>
<dbReference type="Pfam" id="PF22451">
    <property type="entry name" value="NirdL-like_HTH"/>
    <property type="match status" value="2"/>
</dbReference>
<keyword evidence="1" id="KW-0456">Lyase</keyword>
<evidence type="ECO:0000256" key="4">
    <source>
        <dbReference type="ARBA" id="ARBA00023471"/>
    </source>
</evidence>
<evidence type="ECO:0000256" key="1">
    <source>
        <dbReference type="ARBA" id="ARBA00023239"/>
    </source>
</evidence>
<comment type="catalytic activity">
    <reaction evidence="5">
        <text>siroheme + 2 H(+) = 12,18-didecarboxysiroheme + 2 CO2</text>
        <dbReference type="Rhea" id="RHEA:19093"/>
        <dbReference type="ChEBI" id="CHEBI:15378"/>
        <dbReference type="ChEBI" id="CHEBI:16526"/>
        <dbReference type="ChEBI" id="CHEBI:60052"/>
        <dbReference type="ChEBI" id="CHEBI:140497"/>
        <dbReference type="EC" id="4.1.1.111"/>
    </reaction>
</comment>
<dbReference type="PANTHER" id="PTHR43413">
    <property type="entry name" value="TRANSCRIPTIONAL REGULATOR, ASNC FAMILY"/>
    <property type="match status" value="1"/>
</dbReference>
<evidence type="ECO:0000256" key="5">
    <source>
        <dbReference type="ARBA" id="ARBA00048470"/>
    </source>
</evidence>
<dbReference type="InterPro" id="IPR040523">
    <property type="entry name" value="AsnC_trans_reg2"/>
</dbReference>
<dbReference type="Pfam" id="PF17805">
    <property type="entry name" value="AsnC_trans_reg2"/>
    <property type="match status" value="2"/>
</dbReference>
<sequence length="330" mass="38123">MDIKVIKALEEGIPLVTEPFKEMAQGLGITEAEFIDTLRRLKTDRIVRQISPIYETRMLGYKSSLVAFKAEDSQIEHAAGVINSYPGVSHNYLRDHDFNLWFTIAVPPDSSYNLTETVRLIAERAGVEHYMLLESKTIFKIGVKLARRSEISEKEEVTTSGRVFSPLDDTDKRVIRVTQVDIPLVSRPFAHFAEIAQMDEAVLIGKLKELLQRGVIRRYAAVLYHRNIGFRANGMVVWAVEPEMLQETGRKMASYMAVSHCYERSVTDMWQYGLFTMIHAKSTEELQQIVDTISRETNVANYRILYSTREFKKARPKYFTDDYYQWEKTI</sequence>
<organism evidence="8 9">
    <name type="scientific">Candidatus Magnetobacterium casense</name>
    <dbReference type="NCBI Taxonomy" id="1455061"/>
    <lineage>
        <taxon>Bacteria</taxon>
        <taxon>Pseudomonadati</taxon>
        <taxon>Nitrospirota</taxon>
        <taxon>Thermodesulfovibrionia</taxon>
        <taxon>Thermodesulfovibrionales</taxon>
        <taxon>Candidatus Magnetobacteriaceae</taxon>
        <taxon>Candidatus Magnetobacterium</taxon>
    </lineage>
</organism>
<evidence type="ECO:0000256" key="3">
    <source>
        <dbReference type="ARBA" id="ARBA00023457"/>
    </source>
</evidence>
<keyword evidence="9" id="KW-1185">Reference proteome</keyword>
<dbReference type="InterPro" id="IPR053953">
    <property type="entry name" value="NirdL-like_HTH"/>
</dbReference>
<proteinExistence type="inferred from homology"/>
<dbReference type="EMBL" id="JABXWD010000026">
    <property type="protein sequence ID" value="MBV6340480.1"/>
    <property type="molecule type" value="Genomic_DNA"/>
</dbReference>
<gene>
    <name evidence="8" type="ORF">HWQ67_02665</name>
</gene>
<protein>
    <recommendedName>
        <fullName evidence="4">siroheme decarboxylase</fullName>
        <ecNumber evidence="4">4.1.1.111</ecNumber>
    </recommendedName>
</protein>
<dbReference type="PANTHER" id="PTHR43413:SF1">
    <property type="entry name" value="SIROHEME DECARBOXYLASE NIRL SUBUNIT"/>
    <property type="match status" value="1"/>
</dbReference>
<evidence type="ECO:0000259" key="7">
    <source>
        <dbReference type="Pfam" id="PF22451"/>
    </source>
</evidence>
<evidence type="ECO:0000256" key="2">
    <source>
        <dbReference type="ARBA" id="ARBA00023444"/>
    </source>
</evidence>
<comment type="caution">
    <text evidence="8">The sequence shown here is derived from an EMBL/GenBank/DDBJ whole genome shotgun (WGS) entry which is preliminary data.</text>
</comment>
<feature type="domain" description="Siroheme decarboxylase NirL-like HTH" evidence="7">
    <location>
        <begin position="2"/>
        <end position="48"/>
    </location>
</feature>
<dbReference type="EC" id="4.1.1.111" evidence="4"/>
<feature type="domain" description="Siroheme decarboxylase AsnC-like ligand binding" evidence="6">
    <location>
        <begin position="228"/>
        <end position="312"/>
    </location>
</feature>
<dbReference type="InterPro" id="IPR050684">
    <property type="entry name" value="HTH-Siroheme_Decarb"/>
</dbReference>
<dbReference type="Proteomes" id="UP001196980">
    <property type="component" value="Unassembled WGS sequence"/>
</dbReference>